<dbReference type="EMBL" id="FR823382">
    <property type="protein sequence ID" value="CBZ50169.1"/>
    <property type="molecule type" value="Genomic_DNA"/>
</dbReference>
<dbReference type="RefSeq" id="XP_003880204.1">
    <property type="nucleotide sequence ID" value="XM_003880155.1"/>
</dbReference>
<feature type="compositionally biased region" description="Basic and acidic residues" evidence="1">
    <location>
        <begin position="370"/>
        <end position="383"/>
    </location>
</feature>
<dbReference type="InParanoid" id="F0V8X8"/>
<dbReference type="Proteomes" id="UP000007494">
    <property type="component" value="Chromosome II"/>
</dbReference>
<gene>
    <name evidence="4" type="ORF">BN1204_006450</name>
    <name evidence="3" type="ORF">NCLIV_006450</name>
</gene>
<reference evidence="4" key="4">
    <citation type="journal article" date="2015" name="PLoS ONE">
        <title>Comprehensive Evaluation of Toxoplasma gondii VEG and Neospora caninum LIV Genomes with Tachyzoite Stage Transcriptome and Proteome Defines Novel Transcript Features.</title>
        <authorList>
            <person name="Ramaprasad A."/>
            <person name="Mourier T."/>
            <person name="Naeem R."/>
            <person name="Malas T.B."/>
            <person name="Moussa E."/>
            <person name="Panigrahi A."/>
            <person name="Vermont S.J."/>
            <person name="Otto T.D."/>
            <person name="Wastling J."/>
            <person name="Pain A."/>
        </authorList>
    </citation>
    <scope>NUCLEOTIDE SEQUENCE</scope>
    <source>
        <strain evidence="4">Liverpool</strain>
    </source>
</reference>
<proteinExistence type="predicted"/>
<dbReference type="GeneID" id="13446227"/>
<feature type="compositionally biased region" description="Basic and acidic residues" evidence="1">
    <location>
        <begin position="455"/>
        <end position="466"/>
    </location>
</feature>
<dbReference type="OMA" id="CDYESAD"/>
<feature type="compositionally biased region" description="Polar residues" evidence="1">
    <location>
        <begin position="467"/>
        <end position="477"/>
    </location>
</feature>
<keyword evidence="5" id="KW-1185">Reference proteome</keyword>
<organism evidence="3 5">
    <name type="scientific">Neospora caninum (strain Liverpool)</name>
    <dbReference type="NCBI Taxonomy" id="572307"/>
    <lineage>
        <taxon>Eukaryota</taxon>
        <taxon>Sar</taxon>
        <taxon>Alveolata</taxon>
        <taxon>Apicomplexa</taxon>
        <taxon>Conoidasida</taxon>
        <taxon>Coccidia</taxon>
        <taxon>Eucoccidiorida</taxon>
        <taxon>Eimeriorina</taxon>
        <taxon>Sarcocystidae</taxon>
        <taxon>Neospora</taxon>
    </lineage>
</organism>
<name>F0V8X8_NEOCL</name>
<feature type="compositionally biased region" description="Polar residues" evidence="1">
    <location>
        <begin position="16"/>
        <end position="31"/>
    </location>
</feature>
<evidence type="ECO:0000256" key="2">
    <source>
        <dbReference type="SAM" id="SignalP"/>
    </source>
</evidence>
<feature type="region of interest" description="Disordered" evidence="1">
    <location>
        <begin position="434"/>
        <end position="533"/>
    </location>
</feature>
<feature type="region of interest" description="Disordered" evidence="1">
    <location>
        <begin position="317"/>
        <end position="393"/>
    </location>
</feature>
<feature type="region of interest" description="Disordered" evidence="1">
    <location>
        <begin position="16"/>
        <end position="73"/>
    </location>
</feature>
<evidence type="ECO:0008006" key="6">
    <source>
        <dbReference type="Google" id="ProtNLM"/>
    </source>
</evidence>
<evidence type="ECO:0000313" key="5">
    <source>
        <dbReference type="Proteomes" id="UP000007494"/>
    </source>
</evidence>
<feature type="compositionally biased region" description="Basic and acidic residues" evidence="1">
    <location>
        <begin position="489"/>
        <end position="523"/>
    </location>
</feature>
<feature type="signal peptide" evidence="2">
    <location>
        <begin position="1"/>
        <end position="15"/>
    </location>
</feature>
<reference evidence="5" key="3">
    <citation type="journal article" date="2012" name="PLoS Pathog.">
        <title>Comparative genomics of the apicomplexan parasites Toxoplasma gondii and Neospora caninum: Coccidia differing in host range and transmission strategy.</title>
        <authorList>
            <person name="Reid A.J."/>
            <person name="Vermont S.J."/>
            <person name="Cotton J.A."/>
            <person name="Harris D."/>
            <person name="Hill-Cawthorne G.A."/>
            <person name="Konen-Waisman S."/>
            <person name="Latham S.M."/>
            <person name="Mourier T."/>
            <person name="Norton R."/>
            <person name="Quail M.A."/>
            <person name="Sanders M."/>
            <person name="Shanmugam D."/>
            <person name="Sohal A."/>
            <person name="Wasmuth J.D."/>
            <person name="Brunk B."/>
            <person name="Grigg M.E."/>
            <person name="Howard J.C."/>
            <person name="Parkinson J."/>
            <person name="Roos D.S."/>
            <person name="Trees A.J."/>
            <person name="Berriman M."/>
            <person name="Pain A."/>
            <person name="Wastling J.M."/>
        </authorList>
    </citation>
    <scope>NUCLEOTIDE SEQUENCE [LARGE SCALE GENOMIC DNA]</scope>
    <source>
        <strain evidence="5">Liverpool</strain>
    </source>
</reference>
<reference evidence="3" key="2">
    <citation type="submission" date="2011-03" db="EMBL/GenBank/DDBJ databases">
        <title>Comparative genomics and transcriptomics of Neospora caninum and Toxoplasma gondii.</title>
        <authorList>
            <person name="Reid A.J."/>
            <person name="Sohal A."/>
            <person name="Harris D."/>
            <person name="Quail M."/>
            <person name="Sanders M."/>
            <person name="Berriman M."/>
            <person name="Wastling J.M."/>
            <person name="Pain A."/>
        </authorList>
    </citation>
    <scope>NUCLEOTIDE SEQUENCE</scope>
    <source>
        <strain evidence="3">Liverpool</strain>
    </source>
</reference>
<evidence type="ECO:0000256" key="1">
    <source>
        <dbReference type="SAM" id="MobiDB-lite"/>
    </source>
</evidence>
<dbReference type="VEuPathDB" id="ToxoDB:NCLIV_006450"/>
<evidence type="ECO:0000313" key="4">
    <source>
        <dbReference type="EMBL" id="CEL64766.1"/>
    </source>
</evidence>
<dbReference type="OrthoDB" id="331451at2759"/>
<evidence type="ECO:0000313" key="3">
    <source>
        <dbReference type="EMBL" id="CBZ50169.1"/>
    </source>
</evidence>
<feature type="chain" id="PRO_5011938477" description="SHSP domain-containing protein" evidence="2">
    <location>
        <begin position="16"/>
        <end position="546"/>
    </location>
</feature>
<feature type="compositionally biased region" description="Polar residues" evidence="1">
    <location>
        <begin position="43"/>
        <end position="60"/>
    </location>
</feature>
<dbReference type="eggNOG" id="ENOG502QZXT">
    <property type="taxonomic scope" value="Eukaryota"/>
</dbReference>
<accession>F0V8X8</accession>
<reference evidence="3" key="1">
    <citation type="submission" date="2011-02" db="EMBL/GenBank/DDBJ databases">
        <authorList>
            <person name="Aslett M."/>
        </authorList>
    </citation>
    <scope>NUCLEOTIDE SEQUENCE</scope>
    <source>
        <strain evidence="3">Liverpool</strain>
    </source>
</reference>
<dbReference type="AlphaFoldDB" id="F0V8X8"/>
<protein>
    <recommendedName>
        <fullName evidence="6">SHSP domain-containing protein</fullName>
    </recommendedName>
</protein>
<keyword evidence="2" id="KW-0732">Signal</keyword>
<sequence>MTAVAVVLLAAVATAQDTEQSFTSDTLTAKTQPEEKVTEARGQMTSEATDGGKKSTSTPSDEGRGTNGNVKTFEDTDLQPKQEMVSFTVNLPLNSLNGAAAGDFLFGDMLSSFGSLFSNLFSVDDWDEEMDTDRYPVSPSTEVQTVGSYGLAPTSPASGMVSTFGGSFSSFATAFGDSTSHPFASAGHEGGGENAFPGDEAFLPFLTSAYILPGVQTLLGSLMSPFPDSFSASFESGGIDAAGGNGAGNSGNRESFGVFNILSSLIQASPESLVGPEIVSHITEENCLFEVDLHSLPETASITVGVEGDAVFVEYSNTFSGPSDNTKADDVTEEPGSEHTAGLGKTDESDETGENSAEGGNAAPTEAAGDPEKGTHVRMEKKNPRQNLRGTGGATANVYSYERFVIDPVCDYESADAKAAKVEDDRLLIKFPLKKARKDQASENKDSALNSQPASDRKKDENRESRNTGNMSAQPHSSETEKATGVTHTETKSEKKEDKEHAREAEQVLQKNEQKSAPKRLVEKVSALQSTQPRRRILPLVAAEEF</sequence>
<dbReference type="EMBL" id="LN714476">
    <property type="protein sequence ID" value="CEL64766.1"/>
    <property type="molecule type" value="Genomic_DNA"/>
</dbReference>